<name>A0ABU4AJC4_9HYPH</name>
<dbReference type="EMBL" id="JAWLIP010000003">
    <property type="protein sequence ID" value="MDV6226335.1"/>
    <property type="molecule type" value="Genomic_DNA"/>
</dbReference>
<gene>
    <name evidence="1" type="ORF">R2G56_08565</name>
</gene>
<sequence>MTKPIEIKLSRSYTIGGKETDRITFREPKLADLLVIESVTADGGPHAATAVMMAQLSGATQPEISELSLPDYAACDRALRPFLVFPDEGGDG</sequence>
<protein>
    <submittedName>
        <fullName evidence="1">Phage tail assembly protein</fullName>
    </submittedName>
</protein>
<keyword evidence="2" id="KW-1185">Reference proteome</keyword>
<dbReference type="RefSeq" id="WP_206554828.1">
    <property type="nucleotide sequence ID" value="NZ_CP177239.1"/>
</dbReference>
<proteinExistence type="predicted"/>
<evidence type="ECO:0000313" key="1">
    <source>
        <dbReference type="EMBL" id="MDV6226335.1"/>
    </source>
</evidence>
<organism evidence="1 2">
    <name type="scientific">Nitratireductor aquimarinus</name>
    <dbReference type="NCBI Taxonomy" id="889300"/>
    <lineage>
        <taxon>Bacteria</taxon>
        <taxon>Pseudomonadati</taxon>
        <taxon>Pseudomonadota</taxon>
        <taxon>Alphaproteobacteria</taxon>
        <taxon>Hyphomicrobiales</taxon>
        <taxon>Phyllobacteriaceae</taxon>
        <taxon>Nitratireductor</taxon>
    </lineage>
</organism>
<dbReference type="InterPro" id="IPR019289">
    <property type="entry name" value="Phage_tail_E/E"/>
</dbReference>
<dbReference type="Pfam" id="PF10109">
    <property type="entry name" value="Phage_TAC_7"/>
    <property type="match status" value="1"/>
</dbReference>
<evidence type="ECO:0000313" key="2">
    <source>
        <dbReference type="Proteomes" id="UP001185659"/>
    </source>
</evidence>
<dbReference type="Proteomes" id="UP001185659">
    <property type="component" value="Unassembled WGS sequence"/>
</dbReference>
<accession>A0ABU4AJC4</accession>
<reference evidence="1 2" key="1">
    <citation type="submission" date="2023-10" db="EMBL/GenBank/DDBJ databases">
        <authorList>
            <person name="Venkata Ramana C."/>
            <person name="Sasikala C."/>
            <person name="Dhurka M."/>
        </authorList>
    </citation>
    <scope>NUCLEOTIDE SEQUENCE [LARGE SCALE GENOMIC DNA]</scope>
    <source>
        <strain evidence="1 2">KCTC 32151</strain>
    </source>
</reference>
<comment type="caution">
    <text evidence="1">The sequence shown here is derived from an EMBL/GenBank/DDBJ whole genome shotgun (WGS) entry which is preliminary data.</text>
</comment>